<name>A0AAD8WH08_LOLMU</name>
<accession>A0AAD8WH08</accession>
<evidence type="ECO:0000313" key="4">
    <source>
        <dbReference type="Proteomes" id="UP001231189"/>
    </source>
</evidence>
<keyword evidence="1" id="KW-0175">Coiled coil</keyword>
<keyword evidence="4" id="KW-1185">Reference proteome</keyword>
<evidence type="ECO:0000256" key="1">
    <source>
        <dbReference type="SAM" id="Coils"/>
    </source>
</evidence>
<protein>
    <recommendedName>
        <fullName evidence="2">Aminotransferase-like plant mobile domain-containing protein</fullName>
    </recommendedName>
</protein>
<feature type="domain" description="Aminotransferase-like plant mobile" evidence="2">
    <location>
        <begin position="95"/>
        <end position="239"/>
    </location>
</feature>
<organism evidence="3 4">
    <name type="scientific">Lolium multiflorum</name>
    <name type="common">Italian ryegrass</name>
    <name type="synonym">Lolium perenne subsp. multiflorum</name>
    <dbReference type="NCBI Taxonomy" id="4521"/>
    <lineage>
        <taxon>Eukaryota</taxon>
        <taxon>Viridiplantae</taxon>
        <taxon>Streptophyta</taxon>
        <taxon>Embryophyta</taxon>
        <taxon>Tracheophyta</taxon>
        <taxon>Spermatophyta</taxon>
        <taxon>Magnoliopsida</taxon>
        <taxon>Liliopsida</taxon>
        <taxon>Poales</taxon>
        <taxon>Poaceae</taxon>
        <taxon>BOP clade</taxon>
        <taxon>Pooideae</taxon>
        <taxon>Poodae</taxon>
        <taxon>Poeae</taxon>
        <taxon>Poeae Chloroplast Group 2 (Poeae type)</taxon>
        <taxon>Loliodinae</taxon>
        <taxon>Loliinae</taxon>
        <taxon>Lolium</taxon>
    </lineage>
</organism>
<reference evidence="3" key="1">
    <citation type="submission" date="2023-07" db="EMBL/GenBank/DDBJ databases">
        <title>A chromosome-level genome assembly of Lolium multiflorum.</title>
        <authorList>
            <person name="Chen Y."/>
            <person name="Copetti D."/>
            <person name="Kolliker R."/>
            <person name="Studer B."/>
        </authorList>
    </citation>
    <scope>NUCLEOTIDE SEQUENCE</scope>
    <source>
        <strain evidence="3">02402/16</strain>
        <tissue evidence="3">Leaf</tissue>
    </source>
</reference>
<dbReference type="EMBL" id="JAUUTY010000004">
    <property type="protein sequence ID" value="KAK1653837.1"/>
    <property type="molecule type" value="Genomic_DNA"/>
</dbReference>
<dbReference type="AlphaFoldDB" id="A0AAD8WH08"/>
<feature type="coiled-coil region" evidence="1">
    <location>
        <begin position="483"/>
        <end position="554"/>
    </location>
</feature>
<comment type="caution">
    <text evidence="3">The sequence shown here is derived from an EMBL/GenBank/DDBJ whole genome shotgun (WGS) entry which is preliminary data.</text>
</comment>
<evidence type="ECO:0000313" key="3">
    <source>
        <dbReference type="EMBL" id="KAK1653837.1"/>
    </source>
</evidence>
<dbReference type="Pfam" id="PF10536">
    <property type="entry name" value="PMD"/>
    <property type="match status" value="1"/>
</dbReference>
<sequence length="600" mass="66497">MAESSNVDTMVSGLKVSDILLPHPSLSNSMCLGPRSSESPAHLISCEANRIPFVTQHLDPSWADCLRAWPNPPEGWVSWYNRVSKIHYATWESIGIADALSLSLSPLEKNENILKTIGYFWSDALNCFIFGHGPMTPTLLDVAMITGLDIASPSPSAFKLPKVPFTLSSKKECTSWGAYLDRYMKTKGPVTEREHTAFLNFWLEHFIFCGPSLAPTKNYLSLAYELAKGTHLGIGKLFLGEIPDFPPLTSCTFPDVNGKDIRCTSYGQALYGLPGSRLIPKEAAGWFKIFSQGLDNPLAELPDLLTSHRCYTFFDALTLPIPHNLRFSSTTDGFETWWSMWKTHVFWRALGPQLKQLDAAHEISADQIDDISSGAVEEGCDPSSLLTFDPDSIEPAAPKIGDEPNPGAVVGPLQRLKVLLSSPVDTLVEDPETIRGILVDIQPRLPVALVAKLWPTVTLSVFKSRVQSARQRITLRRAQLPLRADIAEKCQRLNEKKAALDAKTAASTHSARLETLRKELEDLERRARETKQLIEDEESLIARSQEEAQGLTADLKTDLAEIRALSSQLVMGKDEDDEVEIAEVDRIRADALHALNAFLQ</sequence>
<dbReference type="Proteomes" id="UP001231189">
    <property type="component" value="Unassembled WGS sequence"/>
</dbReference>
<evidence type="ECO:0000259" key="2">
    <source>
        <dbReference type="Pfam" id="PF10536"/>
    </source>
</evidence>
<dbReference type="InterPro" id="IPR019557">
    <property type="entry name" value="AminoTfrase-like_pln_mobile"/>
</dbReference>
<proteinExistence type="predicted"/>
<gene>
    <name evidence="3" type="ORF">QYE76_071642</name>
</gene>